<evidence type="ECO:0000313" key="2">
    <source>
        <dbReference type="EMBL" id="CAB3400461.1"/>
    </source>
</evidence>
<keyword evidence="3" id="KW-1185">Reference proteome</keyword>
<dbReference type="AlphaFoldDB" id="A0A8S1EM93"/>
<dbReference type="Proteomes" id="UP000494206">
    <property type="component" value="Unassembled WGS sequence"/>
</dbReference>
<evidence type="ECO:0000256" key="1">
    <source>
        <dbReference type="SAM" id="MobiDB-lite"/>
    </source>
</evidence>
<organism evidence="2 3">
    <name type="scientific">Caenorhabditis bovis</name>
    <dbReference type="NCBI Taxonomy" id="2654633"/>
    <lineage>
        <taxon>Eukaryota</taxon>
        <taxon>Metazoa</taxon>
        <taxon>Ecdysozoa</taxon>
        <taxon>Nematoda</taxon>
        <taxon>Chromadorea</taxon>
        <taxon>Rhabditida</taxon>
        <taxon>Rhabditina</taxon>
        <taxon>Rhabditomorpha</taxon>
        <taxon>Rhabditoidea</taxon>
        <taxon>Rhabditidae</taxon>
        <taxon>Peloderinae</taxon>
        <taxon>Caenorhabditis</taxon>
    </lineage>
</organism>
<feature type="region of interest" description="Disordered" evidence="1">
    <location>
        <begin position="1"/>
        <end position="22"/>
    </location>
</feature>
<comment type="caution">
    <text evidence="2">The sequence shown here is derived from an EMBL/GenBank/DDBJ whole genome shotgun (WGS) entry which is preliminary data.</text>
</comment>
<reference evidence="2 3" key="1">
    <citation type="submission" date="2020-04" db="EMBL/GenBank/DDBJ databases">
        <authorList>
            <person name="Laetsch R D."/>
            <person name="Stevens L."/>
            <person name="Kumar S."/>
            <person name="Blaxter L. M."/>
        </authorList>
    </citation>
    <scope>NUCLEOTIDE SEQUENCE [LARGE SCALE GENOMIC DNA]</scope>
</reference>
<dbReference type="EMBL" id="CADEPM010000002">
    <property type="protein sequence ID" value="CAB3400461.1"/>
    <property type="molecule type" value="Genomic_DNA"/>
</dbReference>
<accession>A0A8S1EM93</accession>
<gene>
    <name evidence="2" type="ORF">CBOVIS_LOCUS3398</name>
</gene>
<proteinExistence type="predicted"/>
<evidence type="ECO:0000313" key="3">
    <source>
        <dbReference type="Proteomes" id="UP000494206"/>
    </source>
</evidence>
<name>A0A8S1EM93_9PELO</name>
<protein>
    <submittedName>
        <fullName evidence="2">Uncharacterized protein</fullName>
    </submittedName>
</protein>
<feature type="compositionally biased region" description="Basic and acidic residues" evidence="1">
    <location>
        <begin position="1"/>
        <end position="14"/>
    </location>
</feature>
<sequence>MKEKTRDPDYDPNKTKKKRKNAGKIGQIGNLIRPVLFENSYGVMYEGNIKRKNIVKEIFLKKSQFITRNLQFPERQAVAETILHETVAHNQMLAIEYSFPTPDKVASAGYSSPIHYHTMKQYDEKGNRIYLGNYQLYQTIQSSINVNKVNASDVDSLRCFETFHHLHQLPEVYHEATVGQFVAACKLACLKNSSGNLLEDLIKEQIFIYTVFKNQVDTNLFNKSAVSVGVDNFTFSRWYLSTHTSLVEILRSYGMYYPPSVLAPPDVIRIPAGTLNYPIYID</sequence>